<proteinExistence type="predicted"/>
<dbReference type="Proteomes" id="UP000253529">
    <property type="component" value="Unassembled WGS sequence"/>
</dbReference>
<dbReference type="EMBL" id="QNRK01000027">
    <property type="protein sequence ID" value="RBP07378.1"/>
    <property type="molecule type" value="Genomic_DNA"/>
</dbReference>
<feature type="region of interest" description="Disordered" evidence="1">
    <location>
        <begin position="1"/>
        <end position="23"/>
    </location>
</feature>
<reference evidence="2 3" key="1">
    <citation type="submission" date="2018-06" db="EMBL/GenBank/DDBJ databases">
        <title>Genomic Encyclopedia of Type Strains, Phase IV (KMG-IV): sequencing the most valuable type-strain genomes for metagenomic binning, comparative biology and taxonomic classification.</title>
        <authorList>
            <person name="Goeker M."/>
        </authorList>
    </citation>
    <scope>NUCLEOTIDE SEQUENCE [LARGE SCALE GENOMIC DNA]</scope>
    <source>
        <strain evidence="2 3">DSM 24875</strain>
    </source>
</reference>
<dbReference type="RefSeq" id="WP_113891305.1">
    <property type="nucleotide sequence ID" value="NZ_QNRK01000027.1"/>
</dbReference>
<name>A0A366EYA9_9HYPH</name>
<evidence type="ECO:0000313" key="2">
    <source>
        <dbReference type="EMBL" id="RBP07378.1"/>
    </source>
</evidence>
<evidence type="ECO:0000313" key="3">
    <source>
        <dbReference type="Proteomes" id="UP000253529"/>
    </source>
</evidence>
<dbReference type="InterPro" id="IPR025528">
    <property type="entry name" value="BrnA_antitoxin"/>
</dbReference>
<organism evidence="2 3">
    <name type="scientific">Roseiarcus fermentans</name>
    <dbReference type="NCBI Taxonomy" id="1473586"/>
    <lineage>
        <taxon>Bacteria</taxon>
        <taxon>Pseudomonadati</taxon>
        <taxon>Pseudomonadota</taxon>
        <taxon>Alphaproteobacteria</taxon>
        <taxon>Hyphomicrobiales</taxon>
        <taxon>Roseiarcaceae</taxon>
        <taxon>Roseiarcus</taxon>
    </lineage>
</organism>
<dbReference type="AlphaFoldDB" id="A0A366EYA9"/>
<keyword evidence="3" id="KW-1185">Reference proteome</keyword>
<sequence>MTGNKPSTAADWIDPEDAPDLSTPEYQAKLAATPVRRGRPKSEAPKVRVGFRLSAELVERIRASGPGYNARVEKVLREGFGPKAEASAKARPAPAKAGR</sequence>
<dbReference type="Pfam" id="PF14384">
    <property type="entry name" value="BrnA_antitoxin"/>
    <property type="match status" value="1"/>
</dbReference>
<protein>
    <submittedName>
        <fullName evidence="2">Uncharacterized protein (DUF4415 family)</fullName>
    </submittedName>
</protein>
<comment type="caution">
    <text evidence="2">The sequence shown here is derived from an EMBL/GenBank/DDBJ whole genome shotgun (WGS) entry which is preliminary data.</text>
</comment>
<accession>A0A366EYA9</accession>
<dbReference type="OrthoDB" id="361944at2"/>
<gene>
    <name evidence="2" type="ORF">DFR50_12723</name>
</gene>
<evidence type="ECO:0000256" key="1">
    <source>
        <dbReference type="SAM" id="MobiDB-lite"/>
    </source>
</evidence>